<proteinExistence type="predicted"/>
<feature type="transmembrane region" description="Helical" evidence="1">
    <location>
        <begin position="43"/>
        <end position="63"/>
    </location>
</feature>
<accession>A0A418N0Q3</accession>
<dbReference type="InterPro" id="IPR025101">
    <property type="entry name" value="DUF4012"/>
</dbReference>
<evidence type="ECO:0000256" key="1">
    <source>
        <dbReference type="SAM" id="Phobius"/>
    </source>
</evidence>
<dbReference type="Proteomes" id="UP000283832">
    <property type="component" value="Unassembled WGS sequence"/>
</dbReference>
<sequence length="612" mass="65330">MPSVRITGSSELLGVRCGVTDSDSPGRRQSRSRRRRRARLRRILLASLVAGSLLLGVAGWVGFRGWQARSHLTNAAGLAGELSRQLVGGDTERAQRTLSALQEQSGAARRATGDPGWWLGRQVPYAGSNFSAVRQISIAIDDLARATFPALLRVDLGGLVPREGRLDVAALRTVSAELVEVDATVQRTRAKLAEIPDDRLVGPIRQALVELRGEIDRLAALSSAADRASRLLPALLGVDGPRQYLLVSQNSAELRATGGMIGAYAVIEANRGRMKMGAQGGSGSLGRFTDPLKVPREVRALWGDLPGMYPADVNLTPHFPTAASLFRQMYRQRGGEAVDGVLAVDPVALSYLLRVTGAVRLADGVTIDADNAVKTLLHDTYQRLEPKEQDAFFAAAAAKVFNTLFERNTSPNGLLSAFDRSVQERRILFWSARPEEQRMFGDSRMAGTLPEEDSVPTVGVFLNDGSGAKLGYYLRQSADLAVGACQADGRRELSLRVTIRSTAPSSGLSKSVLGLGRAGDPYTIRTLVSVYGPAGGAVLNTRLEGAETAVATGTERRRQVATVNVEVGPGGSRTLEVSLLTGKTGSGSAELWLTPTATPWTTQVVTAPSCSQ</sequence>
<dbReference type="Pfam" id="PF13196">
    <property type="entry name" value="DUF4012"/>
    <property type="match status" value="1"/>
</dbReference>
<dbReference type="AlphaFoldDB" id="A0A418N0Q3"/>
<evidence type="ECO:0000313" key="3">
    <source>
        <dbReference type="Proteomes" id="UP000283832"/>
    </source>
</evidence>
<organism evidence="2 3">
    <name type="scientific">Micromonospora radicis</name>
    <dbReference type="NCBI Taxonomy" id="1894971"/>
    <lineage>
        <taxon>Bacteria</taxon>
        <taxon>Bacillati</taxon>
        <taxon>Actinomycetota</taxon>
        <taxon>Actinomycetes</taxon>
        <taxon>Micromonosporales</taxon>
        <taxon>Micromonosporaceae</taxon>
        <taxon>Micromonospora</taxon>
    </lineage>
</organism>
<comment type="caution">
    <text evidence="2">The sequence shown here is derived from an EMBL/GenBank/DDBJ whole genome shotgun (WGS) entry which is preliminary data.</text>
</comment>
<dbReference type="OrthoDB" id="3203519at2"/>
<name>A0A418N0Q3_9ACTN</name>
<keyword evidence="1" id="KW-1133">Transmembrane helix</keyword>
<dbReference type="EMBL" id="QXEC01000001">
    <property type="protein sequence ID" value="RIV41315.1"/>
    <property type="molecule type" value="Genomic_DNA"/>
</dbReference>
<keyword evidence="1" id="KW-0472">Membrane</keyword>
<protein>
    <submittedName>
        <fullName evidence="2">DUF4012 domain-containing protein</fullName>
    </submittedName>
</protein>
<keyword evidence="3" id="KW-1185">Reference proteome</keyword>
<evidence type="ECO:0000313" key="2">
    <source>
        <dbReference type="EMBL" id="RIV41315.1"/>
    </source>
</evidence>
<reference evidence="2 3" key="1">
    <citation type="submission" date="2018-08" db="EMBL/GenBank/DDBJ databases">
        <title>Jishengella sp. nov., isolated from a root of Azadirachta indica A. Juss. var. siamensis Valenton.</title>
        <authorList>
            <person name="Kuncharoen N."/>
            <person name="Tanasupawat S."/>
            <person name="Kudo T."/>
            <person name="Ohkuma M."/>
        </authorList>
    </citation>
    <scope>NUCLEOTIDE SEQUENCE [LARGE SCALE GENOMIC DNA]</scope>
    <source>
        <strain evidence="2 3">AZ1-13</strain>
    </source>
</reference>
<gene>
    <name evidence="2" type="ORF">D2L64_00980</name>
</gene>
<keyword evidence="1" id="KW-0812">Transmembrane</keyword>